<comment type="caution">
    <text evidence="2">The sequence shown here is derived from an EMBL/GenBank/DDBJ whole genome shotgun (WGS) entry which is preliminary data.</text>
</comment>
<keyword evidence="1" id="KW-0812">Transmembrane</keyword>
<keyword evidence="3" id="KW-1185">Reference proteome</keyword>
<protein>
    <submittedName>
        <fullName evidence="2">Uncharacterized protein</fullName>
    </submittedName>
</protein>
<dbReference type="AlphaFoldDB" id="A0A0W1R7T7"/>
<evidence type="ECO:0000256" key="1">
    <source>
        <dbReference type="SAM" id="Phobius"/>
    </source>
</evidence>
<dbReference type="RefSeq" id="WP_058582344.1">
    <property type="nucleotide sequence ID" value="NZ_LOPU01000029.1"/>
</dbReference>
<gene>
    <name evidence="2" type="ORF">AUR64_15470</name>
</gene>
<feature type="transmembrane region" description="Helical" evidence="1">
    <location>
        <begin position="22"/>
        <end position="55"/>
    </location>
</feature>
<name>A0A0W1R7T7_9EURY</name>
<keyword evidence="1" id="KW-0472">Membrane</keyword>
<organism evidence="2 3">
    <name type="scientific">Haloprofundus marisrubri</name>
    <dbReference type="NCBI Taxonomy" id="1514971"/>
    <lineage>
        <taxon>Archaea</taxon>
        <taxon>Methanobacteriati</taxon>
        <taxon>Methanobacteriota</taxon>
        <taxon>Stenosarchaea group</taxon>
        <taxon>Halobacteria</taxon>
        <taxon>Halobacteriales</taxon>
        <taxon>Haloferacaceae</taxon>
        <taxon>Haloprofundus</taxon>
    </lineage>
</organism>
<evidence type="ECO:0000313" key="2">
    <source>
        <dbReference type="EMBL" id="KTG09191.1"/>
    </source>
</evidence>
<proteinExistence type="predicted"/>
<evidence type="ECO:0000313" key="3">
    <source>
        <dbReference type="Proteomes" id="UP000054387"/>
    </source>
</evidence>
<dbReference type="Proteomes" id="UP000054387">
    <property type="component" value="Unassembled WGS sequence"/>
</dbReference>
<reference evidence="2 3" key="1">
    <citation type="submission" date="2015-12" db="EMBL/GenBank/DDBJ databases">
        <title>Haloprofundus marisrubri gen. nov., sp. nov., an extremely halophilic archaeon isolated from the Discovery deep brine-seawater interface in the Red Sea.</title>
        <authorList>
            <person name="Zhang G."/>
            <person name="Stingl U."/>
            <person name="Rashid M."/>
        </authorList>
    </citation>
    <scope>NUCLEOTIDE SEQUENCE [LARGE SCALE GENOMIC DNA]</scope>
    <source>
        <strain evidence="2 3">SB9</strain>
    </source>
</reference>
<sequence length="59" mass="6025">MASQRTTVLGALDDIRTVLLGLYFAAAGLFCALSFGDFGVGAGIIFFVVGGVLVLGTEL</sequence>
<dbReference type="EMBL" id="LOPU01000029">
    <property type="protein sequence ID" value="KTG09191.1"/>
    <property type="molecule type" value="Genomic_DNA"/>
</dbReference>
<accession>A0A0W1R7T7</accession>
<keyword evidence="1" id="KW-1133">Transmembrane helix</keyword>